<evidence type="ECO:0000256" key="6">
    <source>
        <dbReference type="SAM" id="Phobius"/>
    </source>
</evidence>
<dbReference type="GO" id="GO:0006508">
    <property type="term" value="P:proteolysis"/>
    <property type="evidence" value="ECO:0007669"/>
    <property type="project" value="UniProtKB-KW"/>
</dbReference>
<keyword evidence="6" id="KW-0472">Membrane</keyword>
<dbReference type="InterPro" id="IPR036034">
    <property type="entry name" value="PDZ_sf"/>
</dbReference>
<dbReference type="InterPro" id="IPR004447">
    <property type="entry name" value="Peptidase_S41A"/>
</dbReference>
<dbReference type="GO" id="GO:0004175">
    <property type="term" value="F:endopeptidase activity"/>
    <property type="evidence" value="ECO:0007669"/>
    <property type="project" value="TreeGrafter"/>
</dbReference>
<evidence type="ECO:0000256" key="1">
    <source>
        <dbReference type="ARBA" id="ARBA00009179"/>
    </source>
</evidence>
<sequence length="713" mass="80964">MYLRIIKIFFFSVFFTLIIIAGHYFSFNTLTQVANSEEIIKKPAKKNVGYLTCSMLSERMRDFLKSHYVYRELDLELSKRTFETFVNFLDPGKLYFTFEDIKEFKRLYYHEGEKEEPIIFNKINNVDCRLINGEKGIYERYKIRLKEATILAENELNEKPNFTKDEYIETDRKKIEWVKSTAELKDRWRKTIKFILLNMKESDDIKKIKKRLLKRYEMIKKDAEARTTDEIYSIFLNAFALSLDPHSSFLTPVDNDQFQIGFSLKFVGIGATLKSVDGYTIVDAIVPGGAAAKDGRLKKNDKIVAVDAGDGSGIQDVIEMDLSKVVQLIRGKEGSHVKLVILRKEVDGKINRFSIILKRAVVHFKDSEAKSEVITQGKYKLGIINLPSFYIDYKGCQESPITCRSSSNDMAREVKKLKAAQVDGILLDLRRNGGGDLSETQKIVGLFIKNPVVTQVEYREKQVRTLESEVKEPLYLGPLAILVSKYTASASEILSGAVQDYGRGIILGDSRTFGKGTVQTVIEVPGSGGRPTDGAIHVTIAKFFRPSGKSNQEKGVLSDIIIPDIIDVMDIGEKENDYALPYTTIKASRDFKPEKDLSNIIQKLNKISTQRVEKSPDFKKILEAIEKAKKDKQAKNTLVSLKENESLVSKDKKTSHSKKDVVKSGVVDLKQMPEEEESSFDFSPKVVQKNDFILKEAGNILVDFIPQINQMQK</sequence>
<protein>
    <recommendedName>
        <fullName evidence="7">PDZ domain-containing protein</fullName>
    </recommendedName>
</protein>
<dbReference type="InterPro" id="IPR001478">
    <property type="entry name" value="PDZ"/>
</dbReference>
<dbReference type="Gene3D" id="2.30.42.10">
    <property type="match status" value="1"/>
</dbReference>
<evidence type="ECO:0000256" key="4">
    <source>
        <dbReference type="ARBA" id="ARBA00022825"/>
    </source>
</evidence>
<evidence type="ECO:0000313" key="9">
    <source>
        <dbReference type="Proteomes" id="UP000253934"/>
    </source>
</evidence>
<dbReference type="Pfam" id="PF17804">
    <property type="entry name" value="TSP_NTD"/>
    <property type="match status" value="1"/>
</dbReference>
<evidence type="ECO:0000259" key="7">
    <source>
        <dbReference type="PROSITE" id="PS50106"/>
    </source>
</evidence>
<dbReference type="RefSeq" id="WP_338637684.1">
    <property type="nucleotide sequence ID" value="NZ_CP146516.1"/>
</dbReference>
<feature type="domain" description="PDZ" evidence="7">
    <location>
        <begin position="269"/>
        <end position="330"/>
    </location>
</feature>
<dbReference type="GO" id="GO:0008236">
    <property type="term" value="F:serine-type peptidase activity"/>
    <property type="evidence" value="ECO:0007669"/>
    <property type="project" value="UniProtKB-KW"/>
</dbReference>
<keyword evidence="6" id="KW-0812">Transmembrane</keyword>
<dbReference type="NCBIfam" id="TIGR00225">
    <property type="entry name" value="prc"/>
    <property type="match status" value="1"/>
</dbReference>
<dbReference type="Pfam" id="PF11818">
    <property type="entry name" value="DUF3340"/>
    <property type="match status" value="1"/>
</dbReference>
<evidence type="ECO:0000256" key="5">
    <source>
        <dbReference type="RuleBase" id="RU004404"/>
    </source>
</evidence>
<reference evidence="8" key="1">
    <citation type="submission" date="2018-04" db="EMBL/GenBank/DDBJ databases">
        <title>Draft genome sequence of the Candidatus Spirobacillus cienkowskii, a pathogen of freshwater Daphnia species, reconstructed from hemolymph metagenomic reads.</title>
        <authorList>
            <person name="Bresciani L."/>
            <person name="Lemos L.N."/>
            <person name="Wale N."/>
            <person name="Lin J.Y."/>
            <person name="Fernandes G.R."/>
            <person name="Duffy M.A."/>
            <person name="Rodrigues J.M."/>
        </authorList>
    </citation>
    <scope>NUCLEOTIDE SEQUENCE [LARGE SCALE GENOMIC DNA]</scope>
    <source>
        <strain evidence="8">Binning01</strain>
    </source>
</reference>
<dbReference type="PANTHER" id="PTHR32060:SF22">
    <property type="entry name" value="CARBOXYL-TERMINAL-PROCESSING PEPTIDASE 3, CHLOROPLASTIC"/>
    <property type="match status" value="1"/>
</dbReference>
<dbReference type="SUPFAM" id="SSF50156">
    <property type="entry name" value="PDZ domain-like"/>
    <property type="match status" value="1"/>
</dbReference>
<dbReference type="Gene3D" id="3.90.226.10">
    <property type="entry name" value="2-enoyl-CoA Hydratase, Chain A, domain 1"/>
    <property type="match status" value="1"/>
</dbReference>
<dbReference type="EMBL" id="QOVW01000074">
    <property type="protein sequence ID" value="RDB35822.1"/>
    <property type="molecule type" value="Genomic_DNA"/>
</dbReference>
<dbReference type="PANTHER" id="PTHR32060">
    <property type="entry name" value="TAIL-SPECIFIC PROTEASE"/>
    <property type="match status" value="1"/>
</dbReference>
<dbReference type="Proteomes" id="UP000253934">
    <property type="component" value="Unassembled WGS sequence"/>
</dbReference>
<dbReference type="InterPro" id="IPR005151">
    <property type="entry name" value="Tail-specific_protease"/>
</dbReference>
<evidence type="ECO:0000313" key="8">
    <source>
        <dbReference type="EMBL" id="RDB35822.1"/>
    </source>
</evidence>
<keyword evidence="6" id="KW-1133">Transmembrane helix</keyword>
<keyword evidence="4 5" id="KW-0720">Serine protease</keyword>
<keyword evidence="9" id="KW-1185">Reference proteome</keyword>
<gene>
    <name evidence="8" type="ORF">DCC88_08245</name>
</gene>
<keyword evidence="2 5" id="KW-0645">Protease</keyword>
<dbReference type="InterPro" id="IPR020992">
    <property type="entry name" value="Tail_Prtase_C"/>
</dbReference>
<evidence type="ECO:0000256" key="3">
    <source>
        <dbReference type="ARBA" id="ARBA00022801"/>
    </source>
</evidence>
<dbReference type="InterPro" id="IPR040573">
    <property type="entry name" value="TSP_N"/>
</dbReference>
<dbReference type="CDD" id="cd07560">
    <property type="entry name" value="Peptidase_S41_CPP"/>
    <property type="match status" value="1"/>
</dbReference>
<evidence type="ECO:0000256" key="2">
    <source>
        <dbReference type="ARBA" id="ARBA00022670"/>
    </source>
</evidence>
<dbReference type="CDD" id="cd06782">
    <property type="entry name" value="cpPDZ_CPP-like"/>
    <property type="match status" value="1"/>
</dbReference>
<accession>A0A369KQH4</accession>
<dbReference type="GO" id="GO:0007165">
    <property type="term" value="P:signal transduction"/>
    <property type="evidence" value="ECO:0007669"/>
    <property type="project" value="TreeGrafter"/>
</dbReference>
<keyword evidence="3 5" id="KW-0378">Hydrolase</keyword>
<proteinExistence type="inferred from homology"/>
<dbReference type="AlphaFoldDB" id="A0A369KQH4"/>
<comment type="similarity">
    <text evidence="1 5">Belongs to the peptidase S41A family.</text>
</comment>
<comment type="caution">
    <text evidence="8">The sequence shown here is derived from an EMBL/GenBank/DDBJ whole genome shotgun (WGS) entry which is preliminary data.</text>
</comment>
<dbReference type="SMART" id="SM00228">
    <property type="entry name" value="PDZ"/>
    <property type="match status" value="1"/>
</dbReference>
<dbReference type="PROSITE" id="PS50106">
    <property type="entry name" value="PDZ"/>
    <property type="match status" value="1"/>
</dbReference>
<dbReference type="GO" id="GO:0030288">
    <property type="term" value="C:outer membrane-bounded periplasmic space"/>
    <property type="evidence" value="ECO:0007669"/>
    <property type="project" value="TreeGrafter"/>
</dbReference>
<organism evidence="8 9">
    <name type="scientific">Spirobacillus cienkowskii</name>
    <dbReference type="NCBI Taxonomy" id="495820"/>
    <lineage>
        <taxon>Bacteria</taxon>
        <taxon>Pseudomonadati</taxon>
        <taxon>Bdellovibrionota</taxon>
        <taxon>Oligoflexia</taxon>
        <taxon>Silvanigrellales</taxon>
        <taxon>Spirobacillus</taxon>
    </lineage>
</organism>
<dbReference type="InterPro" id="IPR029045">
    <property type="entry name" value="ClpP/crotonase-like_dom_sf"/>
</dbReference>
<dbReference type="Pfam" id="PF00595">
    <property type="entry name" value="PDZ"/>
    <property type="match status" value="1"/>
</dbReference>
<dbReference type="SMART" id="SM00245">
    <property type="entry name" value="TSPc"/>
    <property type="match status" value="1"/>
</dbReference>
<dbReference type="SUPFAM" id="SSF52096">
    <property type="entry name" value="ClpP/crotonase"/>
    <property type="match status" value="1"/>
</dbReference>
<name>A0A369KQH4_9BACT</name>
<dbReference type="Pfam" id="PF03572">
    <property type="entry name" value="Peptidase_S41"/>
    <property type="match status" value="1"/>
</dbReference>
<feature type="transmembrane region" description="Helical" evidence="6">
    <location>
        <begin position="7"/>
        <end position="27"/>
    </location>
</feature>